<dbReference type="PANTHER" id="PTHR10696">
    <property type="entry name" value="GAMMA-BUTYROBETAINE HYDROXYLASE-RELATED"/>
    <property type="match status" value="1"/>
</dbReference>
<dbReference type="OrthoDB" id="272271at2759"/>
<gene>
    <name evidence="3" type="ORF">AC579_4351</name>
</gene>
<sequence>MFPKNCEMGSVGIRSPASMVAPDIGYTPNLDKYLARVQRRQQTEHLAKDLPAGFPAHLSSDLVWDNRIGETYDWTYELNEAELQEIEDALKHFQSLRKPLGFISQETFPLPMLHSTLRRISSEIHNGRGFKVLRGLPVTRHTREENVIIYAGVSSHVADIRGRQDIEHEGKPADVVLNHVKNMTMTVDASRIGAPAFTNEKQVFHTDAGDLIALFCLEEAEEGGESKLSSSWMVYNELARSRPDLIRTLAEPWPFENFTGKGKKCSVRPLLHYIPKTATSPERMIIQYARRAFTGYLSLPRSPDIPALSEGQAEALDALHFLSEKHRILLDFKQGDIQYINNLSIFHAREGFTDTLEKQRHLIRLWLRDSEYAWPTPEALKSRWDFVYTGVTPENSVFPLEPFIRDGGANGAISKAEDTKSTVSKE</sequence>
<dbReference type="Gene3D" id="3.60.130.10">
    <property type="entry name" value="Clavaminate synthase-like"/>
    <property type="match status" value="1"/>
</dbReference>
<accession>A0A139IR11</accession>
<dbReference type="Pfam" id="PF02668">
    <property type="entry name" value="TauD"/>
    <property type="match status" value="1"/>
</dbReference>
<organism evidence="3 4">
    <name type="scientific">Pseudocercospora musae</name>
    <dbReference type="NCBI Taxonomy" id="113226"/>
    <lineage>
        <taxon>Eukaryota</taxon>
        <taxon>Fungi</taxon>
        <taxon>Dikarya</taxon>
        <taxon>Ascomycota</taxon>
        <taxon>Pezizomycotina</taxon>
        <taxon>Dothideomycetes</taxon>
        <taxon>Dothideomycetidae</taxon>
        <taxon>Mycosphaerellales</taxon>
        <taxon>Mycosphaerellaceae</taxon>
        <taxon>Pseudocercospora</taxon>
    </lineage>
</organism>
<comment type="caution">
    <text evidence="3">The sequence shown here is derived from an EMBL/GenBank/DDBJ whole genome shotgun (WGS) entry which is preliminary data.</text>
</comment>
<dbReference type="STRING" id="113226.A0A139IR11"/>
<reference evidence="3 4" key="1">
    <citation type="submission" date="2015-07" db="EMBL/GenBank/DDBJ databases">
        <title>Comparative genomics of the Sigatoka disease complex on banana suggests a link between parallel evolutionary changes in Pseudocercospora fijiensis and Pseudocercospora eumusae and increased virulence on the banana host.</title>
        <authorList>
            <person name="Chang T.-C."/>
            <person name="Salvucci A."/>
            <person name="Crous P.W."/>
            <person name="Stergiopoulos I."/>
        </authorList>
    </citation>
    <scope>NUCLEOTIDE SEQUENCE [LARGE SCALE GENOMIC DNA]</scope>
    <source>
        <strain evidence="3 4">CBS 116634</strain>
    </source>
</reference>
<evidence type="ECO:0000259" key="2">
    <source>
        <dbReference type="Pfam" id="PF02668"/>
    </source>
</evidence>
<dbReference type="GO" id="GO:0016491">
    <property type="term" value="F:oxidoreductase activity"/>
    <property type="evidence" value="ECO:0007669"/>
    <property type="project" value="UniProtKB-KW"/>
</dbReference>
<feature type="domain" description="TauD/TfdA-like" evidence="2">
    <location>
        <begin position="98"/>
        <end position="366"/>
    </location>
</feature>
<dbReference type="PANTHER" id="PTHR10696:SF54">
    <property type="entry name" value="FAMILY OXIDOREDUCTASE, PUTATIVE (AFU_ORTHOLOGUE AFUA_4G13850)-RELATED"/>
    <property type="match status" value="1"/>
</dbReference>
<keyword evidence="4" id="KW-1185">Reference proteome</keyword>
<name>A0A139IR11_9PEZI</name>
<dbReference type="AlphaFoldDB" id="A0A139IR11"/>
<dbReference type="InterPro" id="IPR050411">
    <property type="entry name" value="AlphaKG_dependent_hydroxylases"/>
</dbReference>
<evidence type="ECO:0000256" key="1">
    <source>
        <dbReference type="ARBA" id="ARBA00023002"/>
    </source>
</evidence>
<dbReference type="Proteomes" id="UP000073492">
    <property type="component" value="Unassembled WGS sequence"/>
</dbReference>
<keyword evidence="1" id="KW-0560">Oxidoreductase</keyword>
<evidence type="ECO:0000313" key="4">
    <source>
        <dbReference type="Proteomes" id="UP000073492"/>
    </source>
</evidence>
<dbReference type="InterPro" id="IPR003819">
    <property type="entry name" value="TauD/TfdA-like"/>
</dbReference>
<proteinExistence type="predicted"/>
<dbReference type="FunFam" id="3.60.130.10:FF:000011">
    <property type="entry name" value="Taurine catabolism dioxygenase TauD"/>
    <property type="match status" value="1"/>
</dbReference>
<dbReference type="InterPro" id="IPR042098">
    <property type="entry name" value="TauD-like_sf"/>
</dbReference>
<dbReference type="EMBL" id="LFZO01000026">
    <property type="protein sequence ID" value="KXT17040.1"/>
    <property type="molecule type" value="Genomic_DNA"/>
</dbReference>
<evidence type="ECO:0000313" key="3">
    <source>
        <dbReference type="EMBL" id="KXT17040.1"/>
    </source>
</evidence>
<dbReference type="SUPFAM" id="SSF51197">
    <property type="entry name" value="Clavaminate synthase-like"/>
    <property type="match status" value="1"/>
</dbReference>
<protein>
    <recommendedName>
        <fullName evidence="2">TauD/TfdA-like domain-containing protein</fullName>
    </recommendedName>
</protein>